<dbReference type="OrthoDB" id="35483at10239"/>
<dbReference type="Proteomes" id="UP000201465">
    <property type="component" value="Segment"/>
</dbReference>
<evidence type="ECO:0000313" key="3">
    <source>
        <dbReference type="Proteomes" id="UP000201465"/>
    </source>
</evidence>
<reference evidence="2 3" key="1">
    <citation type="submission" date="2016-11" db="EMBL/GenBank/DDBJ databases">
        <authorList>
            <consortium name="Urmite Genomes"/>
        </authorList>
    </citation>
    <scope>NUCLEOTIDE SEQUENCE [LARGE SCALE GENOMIC DNA]</scope>
    <source>
        <strain evidence="2 3">A11</strain>
    </source>
</reference>
<dbReference type="KEGG" id="vg:30523042"/>
<keyword evidence="3" id="KW-1185">Reference proteome</keyword>
<organism evidence="2 3">
    <name type="scientific">Cedratvirus A11</name>
    <dbReference type="NCBI Taxonomy" id="1903266"/>
    <lineage>
        <taxon>Viruses</taxon>
        <taxon>Pithoviruses</taxon>
        <taxon>Orthocedratvirinae</taxon>
        <taxon>Alphacedratvirus</taxon>
        <taxon>Alphacedratvirus aljazairmassiliense</taxon>
    </lineage>
</organism>
<accession>A0A1M7XTS8</accession>
<feature type="compositionally biased region" description="Basic residues" evidence="1">
    <location>
        <begin position="1"/>
        <end position="12"/>
    </location>
</feature>
<feature type="region of interest" description="Disordered" evidence="1">
    <location>
        <begin position="39"/>
        <end position="65"/>
    </location>
</feature>
<sequence>MFRTKKPLKTNRKTREDGQDAILPDQTKSLEFLKTLSSPKVERRDSLLPEDDLFSSQSSPTQSECRLEKDQLRETLYKLGNSLYYLASIIPNEDSWVCHFVDTPPHKDNLTKAKDSIITITATLNSMTEQFILLPFGDKPMECGFSRQVEFTLTCSLGKTTVDAYHVCERGIHKLIFPEEVVISGKEYNLKSILPVRLEH</sequence>
<evidence type="ECO:0000256" key="1">
    <source>
        <dbReference type="SAM" id="MobiDB-lite"/>
    </source>
</evidence>
<evidence type="ECO:0000313" key="2">
    <source>
        <dbReference type="EMBL" id="SHO33079.1"/>
    </source>
</evidence>
<gene>
    <name evidence="2" type="ORF">BQ3484_11</name>
</gene>
<name>A0A1M7XTS8_9VIRU</name>
<dbReference type="RefSeq" id="YP_009328951.1">
    <property type="nucleotide sequence ID" value="NC_032108.1"/>
</dbReference>
<dbReference type="EMBL" id="LT671577">
    <property type="protein sequence ID" value="SHO33079.1"/>
    <property type="molecule type" value="Genomic_DNA"/>
</dbReference>
<dbReference type="GeneID" id="30523042"/>
<feature type="region of interest" description="Disordered" evidence="1">
    <location>
        <begin position="1"/>
        <end position="21"/>
    </location>
</feature>
<protein>
    <submittedName>
        <fullName evidence="2">Uncharacterized protein</fullName>
    </submittedName>
</protein>
<proteinExistence type="predicted"/>
<feature type="compositionally biased region" description="Polar residues" evidence="1">
    <location>
        <begin position="54"/>
        <end position="64"/>
    </location>
</feature>